<gene>
    <name evidence="6" type="ORF">SAMN04489732_101279</name>
</gene>
<reference evidence="6 7" key="1">
    <citation type="submission" date="2016-10" db="EMBL/GenBank/DDBJ databases">
        <authorList>
            <person name="de Groot N.N."/>
        </authorList>
    </citation>
    <scope>NUCLEOTIDE SEQUENCE [LARGE SCALE GENOMIC DNA]</scope>
    <source>
        <strain evidence="6 7">DSM 44993</strain>
    </source>
</reference>
<dbReference type="Proteomes" id="UP000198582">
    <property type="component" value="Unassembled WGS sequence"/>
</dbReference>
<dbReference type="Pfam" id="PF03466">
    <property type="entry name" value="LysR_substrate"/>
    <property type="match status" value="1"/>
</dbReference>
<evidence type="ECO:0000256" key="2">
    <source>
        <dbReference type="ARBA" id="ARBA00023015"/>
    </source>
</evidence>
<evidence type="ECO:0000313" key="6">
    <source>
        <dbReference type="EMBL" id="SEO51317.1"/>
    </source>
</evidence>
<keyword evidence="2" id="KW-0805">Transcription regulation</keyword>
<dbReference type="RefSeq" id="WP_245787090.1">
    <property type="nucleotide sequence ID" value="NZ_FOEF01000001.1"/>
</dbReference>
<evidence type="ECO:0000259" key="5">
    <source>
        <dbReference type="PROSITE" id="PS50931"/>
    </source>
</evidence>
<dbReference type="FunFam" id="1.10.10.10:FF:000001">
    <property type="entry name" value="LysR family transcriptional regulator"/>
    <property type="match status" value="1"/>
</dbReference>
<dbReference type="SUPFAM" id="SSF53850">
    <property type="entry name" value="Periplasmic binding protein-like II"/>
    <property type="match status" value="1"/>
</dbReference>
<dbReference type="InterPro" id="IPR036390">
    <property type="entry name" value="WH_DNA-bd_sf"/>
</dbReference>
<evidence type="ECO:0000313" key="7">
    <source>
        <dbReference type="Proteomes" id="UP000198582"/>
    </source>
</evidence>
<dbReference type="Gene3D" id="1.10.10.10">
    <property type="entry name" value="Winged helix-like DNA-binding domain superfamily/Winged helix DNA-binding domain"/>
    <property type="match status" value="1"/>
</dbReference>
<proteinExistence type="inferred from homology"/>
<evidence type="ECO:0000256" key="3">
    <source>
        <dbReference type="ARBA" id="ARBA00023125"/>
    </source>
</evidence>
<organism evidence="6 7">
    <name type="scientific">Amycolatopsis saalfeldensis</name>
    <dbReference type="NCBI Taxonomy" id="394193"/>
    <lineage>
        <taxon>Bacteria</taxon>
        <taxon>Bacillati</taxon>
        <taxon>Actinomycetota</taxon>
        <taxon>Actinomycetes</taxon>
        <taxon>Pseudonocardiales</taxon>
        <taxon>Pseudonocardiaceae</taxon>
        <taxon>Amycolatopsis</taxon>
    </lineage>
</organism>
<keyword evidence="7" id="KW-1185">Reference proteome</keyword>
<dbReference type="Gene3D" id="3.40.190.10">
    <property type="entry name" value="Periplasmic binding protein-like II"/>
    <property type="match status" value="2"/>
</dbReference>
<sequence>MAEHGNFHRAADALRIAQPSLSRQVQRLEQRLGVRLLDRTAQGSRLTEAGHAFLPEATALLRSAELAATKARAAAIPNAVTIGYVGGLLVTAPVRELRARHPDAEVRTRHLDWTEVRPALLEHRVDAVLSREPFPAGGLSVTVLYEEPRVLLVPADHRLAGKESITLDDLAGEPLVRYADAAYDAFWRIDPRPDGSPAPDGPLVETTQDKLEAVAGGRALALAPAAGGNVARGDLTAVTVEGIPPCRVTVAVRAGERGRLVTAFRSAARSQLTG</sequence>
<keyword evidence="4" id="KW-0804">Transcription</keyword>
<name>A0A1H8QBL9_9PSEU</name>
<feature type="domain" description="HTH lysR-type" evidence="5">
    <location>
        <begin position="1"/>
        <end position="47"/>
    </location>
</feature>
<accession>A0A1H8QBL9</accession>
<dbReference type="Pfam" id="PF00126">
    <property type="entry name" value="HTH_1"/>
    <property type="match status" value="1"/>
</dbReference>
<dbReference type="PRINTS" id="PR00039">
    <property type="entry name" value="HTHLYSR"/>
</dbReference>
<dbReference type="AlphaFoldDB" id="A0A1H8QBL9"/>
<keyword evidence="3 6" id="KW-0238">DNA-binding</keyword>
<dbReference type="InterPro" id="IPR036388">
    <property type="entry name" value="WH-like_DNA-bd_sf"/>
</dbReference>
<dbReference type="GO" id="GO:0003677">
    <property type="term" value="F:DNA binding"/>
    <property type="evidence" value="ECO:0007669"/>
    <property type="project" value="UniProtKB-KW"/>
</dbReference>
<protein>
    <submittedName>
        <fullName evidence="6">DNA-binding transcriptional regulator, LysR family</fullName>
    </submittedName>
</protein>
<dbReference type="PROSITE" id="PS50931">
    <property type="entry name" value="HTH_LYSR"/>
    <property type="match status" value="1"/>
</dbReference>
<dbReference type="EMBL" id="FOEF01000001">
    <property type="protein sequence ID" value="SEO51317.1"/>
    <property type="molecule type" value="Genomic_DNA"/>
</dbReference>
<evidence type="ECO:0000256" key="4">
    <source>
        <dbReference type="ARBA" id="ARBA00023163"/>
    </source>
</evidence>
<dbReference type="SUPFAM" id="SSF46785">
    <property type="entry name" value="Winged helix' DNA-binding domain"/>
    <property type="match status" value="1"/>
</dbReference>
<comment type="similarity">
    <text evidence="1">Belongs to the LysR transcriptional regulatory family.</text>
</comment>
<dbReference type="GO" id="GO:0003700">
    <property type="term" value="F:DNA-binding transcription factor activity"/>
    <property type="evidence" value="ECO:0007669"/>
    <property type="project" value="InterPro"/>
</dbReference>
<dbReference type="PANTHER" id="PTHR30346">
    <property type="entry name" value="TRANSCRIPTIONAL DUAL REGULATOR HCAR-RELATED"/>
    <property type="match status" value="1"/>
</dbReference>
<dbReference type="InterPro" id="IPR000847">
    <property type="entry name" value="LysR_HTH_N"/>
</dbReference>
<dbReference type="PANTHER" id="PTHR30346:SF0">
    <property type="entry name" value="HCA OPERON TRANSCRIPTIONAL ACTIVATOR HCAR"/>
    <property type="match status" value="1"/>
</dbReference>
<dbReference type="STRING" id="394193.SAMN04489732_101279"/>
<dbReference type="InterPro" id="IPR005119">
    <property type="entry name" value="LysR_subst-bd"/>
</dbReference>
<dbReference type="GO" id="GO:0032993">
    <property type="term" value="C:protein-DNA complex"/>
    <property type="evidence" value="ECO:0007669"/>
    <property type="project" value="TreeGrafter"/>
</dbReference>
<evidence type="ECO:0000256" key="1">
    <source>
        <dbReference type="ARBA" id="ARBA00009437"/>
    </source>
</evidence>